<dbReference type="Proteomes" id="UP000696485">
    <property type="component" value="Unassembled WGS sequence"/>
</dbReference>
<organism evidence="1 2">
    <name type="scientific">Podila minutissima</name>
    <dbReference type="NCBI Taxonomy" id="64525"/>
    <lineage>
        <taxon>Eukaryota</taxon>
        <taxon>Fungi</taxon>
        <taxon>Fungi incertae sedis</taxon>
        <taxon>Mucoromycota</taxon>
        <taxon>Mortierellomycotina</taxon>
        <taxon>Mortierellomycetes</taxon>
        <taxon>Mortierellales</taxon>
        <taxon>Mortierellaceae</taxon>
        <taxon>Podila</taxon>
    </lineage>
</organism>
<reference evidence="1" key="1">
    <citation type="journal article" date="2020" name="Fungal Divers.">
        <title>Resolving the Mortierellaceae phylogeny through synthesis of multi-gene phylogenetics and phylogenomics.</title>
        <authorList>
            <person name="Vandepol N."/>
            <person name="Liber J."/>
            <person name="Desiro A."/>
            <person name="Na H."/>
            <person name="Kennedy M."/>
            <person name="Barry K."/>
            <person name="Grigoriev I.V."/>
            <person name="Miller A.N."/>
            <person name="O'Donnell K."/>
            <person name="Stajich J.E."/>
            <person name="Bonito G."/>
        </authorList>
    </citation>
    <scope>NUCLEOTIDE SEQUENCE</scope>
    <source>
        <strain evidence="1">NVP1</strain>
    </source>
</reference>
<comment type="caution">
    <text evidence="1">The sequence shown here is derived from an EMBL/GenBank/DDBJ whole genome shotgun (WGS) entry which is preliminary data.</text>
</comment>
<dbReference type="AlphaFoldDB" id="A0A9P5VGZ4"/>
<proteinExistence type="predicted"/>
<evidence type="ECO:0000313" key="2">
    <source>
        <dbReference type="Proteomes" id="UP000696485"/>
    </source>
</evidence>
<name>A0A9P5VGZ4_9FUNG</name>
<gene>
    <name evidence="1" type="ORF">BG006_001986</name>
</gene>
<sequence>MTNLLSKGSVHLPRVAPCFSVQDAVLYLQRLLEAHLHAPPRASPSEHLTPLHQLLINQYGPIASTQ</sequence>
<dbReference type="EMBL" id="JAAAUY010001427">
    <property type="protein sequence ID" value="KAF9322873.1"/>
    <property type="molecule type" value="Genomic_DNA"/>
</dbReference>
<keyword evidence="2" id="KW-1185">Reference proteome</keyword>
<accession>A0A9P5VGZ4</accession>
<protein>
    <submittedName>
        <fullName evidence="1">Uncharacterized protein</fullName>
    </submittedName>
</protein>
<evidence type="ECO:0000313" key="1">
    <source>
        <dbReference type="EMBL" id="KAF9322873.1"/>
    </source>
</evidence>
<feature type="non-terminal residue" evidence="1">
    <location>
        <position position="66"/>
    </location>
</feature>